<organism evidence="2 3">
    <name type="scientific">Antrihabitans stalactiti</name>
    <dbReference type="NCBI Taxonomy" id="2584121"/>
    <lineage>
        <taxon>Bacteria</taxon>
        <taxon>Bacillati</taxon>
        <taxon>Actinomycetota</taxon>
        <taxon>Actinomycetes</taxon>
        <taxon>Mycobacteriales</taxon>
        <taxon>Nocardiaceae</taxon>
        <taxon>Antrihabitans</taxon>
    </lineage>
</organism>
<dbReference type="EMBL" id="VCQU01000002">
    <property type="protein sequence ID" value="NMN94712.1"/>
    <property type="molecule type" value="Genomic_DNA"/>
</dbReference>
<protein>
    <submittedName>
        <fullName evidence="2">Antibiotic biosynthesis monooxygenase</fullName>
    </submittedName>
</protein>
<reference evidence="2 3" key="1">
    <citation type="submission" date="2019-05" db="EMBL/GenBank/DDBJ databases">
        <authorList>
            <person name="Lee S.D."/>
        </authorList>
    </citation>
    <scope>NUCLEOTIDE SEQUENCE [LARGE SCALE GENOMIC DNA]</scope>
    <source>
        <strain evidence="2 3">YC2-7</strain>
    </source>
</reference>
<comment type="caution">
    <text evidence="2">The sequence shown here is derived from an EMBL/GenBank/DDBJ whole genome shotgun (WGS) entry which is preliminary data.</text>
</comment>
<feature type="domain" description="ABM" evidence="1">
    <location>
        <begin position="4"/>
        <end position="93"/>
    </location>
</feature>
<dbReference type="PROSITE" id="PS51725">
    <property type="entry name" value="ABM"/>
    <property type="match status" value="1"/>
</dbReference>
<evidence type="ECO:0000313" key="2">
    <source>
        <dbReference type="EMBL" id="NMN94712.1"/>
    </source>
</evidence>
<gene>
    <name evidence="2" type="ORF">FGL95_06635</name>
</gene>
<reference evidence="2 3" key="2">
    <citation type="submission" date="2020-06" db="EMBL/GenBank/DDBJ databases">
        <title>Antribacter stalactiti gen. nov., sp. nov., a new member of the family Nacardiaceae isolated from a cave.</title>
        <authorList>
            <person name="Kim I.S."/>
        </authorList>
    </citation>
    <scope>NUCLEOTIDE SEQUENCE [LARGE SCALE GENOMIC DNA]</scope>
    <source>
        <strain evidence="2 3">YC2-7</strain>
    </source>
</reference>
<evidence type="ECO:0000259" key="1">
    <source>
        <dbReference type="PROSITE" id="PS51725"/>
    </source>
</evidence>
<evidence type="ECO:0000313" key="3">
    <source>
        <dbReference type="Proteomes" id="UP000535543"/>
    </source>
</evidence>
<dbReference type="Proteomes" id="UP000535543">
    <property type="component" value="Unassembled WGS sequence"/>
</dbReference>
<dbReference type="Pfam" id="PF03992">
    <property type="entry name" value="ABM"/>
    <property type="match status" value="1"/>
</dbReference>
<sequence>MTNLNVVAVIQAKPDTIEEVRAVLADLVRASRAEPGCVSYDLNESLAAPGTFVAIESWRSQEDLAEHAKSQHMRAALSAVGDRLAAAPAVHPLTPVDI</sequence>
<dbReference type="Gene3D" id="3.30.70.100">
    <property type="match status" value="1"/>
</dbReference>
<proteinExistence type="predicted"/>
<dbReference type="InterPro" id="IPR050744">
    <property type="entry name" value="AI-2_Isomerase_LsrG"/>
</dbReference>
<dbReference type="GO" id="GO:0004497">
    <property type="term" value="F:monooxygenase activity"/>
    <property type="evidence" value="ECO:0007669"/>
    <property type="project" value="UniProtKB-KW"/>
</dbReference>
<dbReference type="InterPro" id="IPR011008">
    <property type="entry name" value="Dimeric_a/b-barrel"/>
</dbReference>
<dbReference type="SUPFAM" id="SSF54909">
    <property type="entry name" value="Dimeric alpha+beta barrel"/>
    <property type="match status" value="1"/>
</dbReference>
<keyword evidence="2" id="KW-0503">Monooxygenase</keyword>
<dbReference type="RefSeq" id="WP_169585446.1">
    <property type="nucleotide sequence ID" value="NZ_VCQU01000002.1"/>
</dbReference>
<keyword evidence="2" id="KW-0560">Oxidoreductase</keyword>
<dbReference type="PANTHER" id="PTHR33336:SF15">
    <property type="entry name" value="ABM DOMAIN-CONTAINING PROTEIN"/>
    <property type="match status" value="1"/>
</dbReference>
<accession>A0A848KDD4</accession>
<dbReference type="AlphaFoldDB" id="A0A848KDD4"/>
<dbReference type="PANTHER" id="PTHR33336">
    <property type="entry name" value="QUINOL MONOOXYGENASE YGIN-RELATED"/>
    <property type="match status" value="1"/>
</dbReference>
<keyword evidence="3" id="KW-1185">Reference proteome</keyword>
<dbReference type="InterPro" id="IPR007138">
    <property type="entry name" value="ABM_dom"/>
</dbReference>
<name>A0A848KDD4_9NOCA</name>